<dbReference type="RefSeq" id="WP_174678799.1">
    <property type="nucleotide sequence ID" value="NZ_JABUQZ010000001.1"/>
</dbReference>
<keyword evidence="2" id="KW-1185">Reference proteome</keyword>
<dbReference type="InterPro" id="IPR011011">
    <property type="entry name" value="Znf_FYVE_PHD"/>
</dbReference>
<protein>
    <submittedName>
        <fullName evidence="1">Uncharacterized protein</fullName>
    </submittedName>
</protein>
<dbReference type="SUPFAM" id="SSF57903">
    <property type="entry name" value="FYVE/PHD zinc finger"/>
    <property type="match status" value="1"/>
</dbReference>
<organism evidence="1 2">
    <name type="scientific">Haloterrigena gelatinilytica</name>
    <dbReference type="NCBI Taxonomy" id="2741724"/>
    <lineage>
        <taxon>Archaea</taxon>
        <taxon>Methanobacteriati</taxon>
        <taxon>Methanobacteriota</taxon>
        <taxon>Stenosarchaea group</taxon>
        <taxon>Halobacteria</taxon>
        <taxon>Halobacteriales</taxon>
        <taxon>Natrialbaceae</taxon>
        <taxon>Haloterrigena</taxon>
    </lineage>
</organism>
<accession>A0ABX2L8Q6</accession>
<evidence type="ECO:0000313" key="1">
    <source>
        <dbReference type="EMBL" id="NUC70713.1"/>
    </source>
</evidence>
<dbReference type="EMBL" id="JABUQZ010000001">
    <property type="protein sequence ID" value="NUC70713.1"/>
    <property type="molecule type" value="Genomic_DNA"/>
</dbReference>
<proteinExistence type="predicted"/>
<dbReference type="Proteomes" id="UP001016761">
    <property type="component" value="Unassembled WGS sequence"/>
</dbReference>
<gene>
    <name evidence="1" type="ORF">HTZ84_00025</name>
</gene>
<evidence type="ECO:0000313" key="2">
    <source>
        <dbReference type="Proteomes" id="UP001016761"/>
    </source>
</evidence>
<comment type="caution">
    <text evidence="1">The sequence shown here is derived from an EMBL/GenBank/DDBJ whole genome shotgun (WGS) entry which is preliminary data.</text>
</comment>
<name>A0ABX2L8Q6_9EURY</name>
<sequence length="191" mass="21529">MTDTAQFDWTDSFTEVNRVSLSQRGTLDLEDQETRTDLDTGTEIHEATIPICKCGREITEDDRKYRCVQCDDPACPVCHVRINPGHYCPWCAEQRYMLDKYVYLSLYYLKKGIVQIDDFLQVDAVAGEPAEIAVDRAASVMTEMDYVDTETGEVTPQGRDALSVGSRLYGDEPDIQQIKTEIRVAEVAGSL</sequence>
<reference evidence="1 2" key="1">
    <citation type="submission" date="2020-06" db="EMBL/GenBank/DDBJ databases">
        <title>Haloterrigena sp. nov., an extremely halophilic archaeon isolated from a saline sediment.</title>
        <authorList>
            <person name="Liu B.-B."/>
        </authorList>
    </citation>
    <scope>NUCLEOTIDE SEQUENCE [LARGE SCALE GENOMIC DNA]</scope>
    <source>
        <strain evidence="1 2">SYSU A558-1</strain>
    </source>
</reference>